<feature type="region of interest" description="Disordered" evidence="1">
    <location>
        <begin position="114"/>
        <end position="187"/>
    </location>
</feature>
<keyword evidence="3" id="KW-1185">Reference proteome</keyword>
<feature type="compositionally biased region" description="Basic and acidic residues" evidence="1">
    <location>
        <begin position="128"/>
        <end position="139"/>
    </location>
</feature>
<evidence type="ECO:0000313" key="2">
    <source>
        <dbReference type="EMBL" id="RAL54097.1"/>
    </source>
</evidence>
<sequence length="187" mass="19763">MVIPPKVQGKRWLENTQPQAQRPLAVPLLCLNQCTRPANTAGSPTAVASPDGMDKQTEPSVTPVVEDTAMPIETKRKKKMKTGDTPNAAGNGGLPYANPLMSVQVEEVGNKALNMKAIDDQATTKTGDSGKEKAKRPDVENNNNKGDDNAAPTTTPKDQAGILGKHPSMVKPKAAKTTNPDAGQFAI</sequence>
<protein>
    <submittedName>
        <fullName evidence="2">Uncharacterized protein</fullName>
    </submittedName>
</protein>
<dbReference type="EMBL" id="NQVE01000015">
    <property type="protein sequence ID" value="RAL54097.1"/>
    <property type="molecule type" value="Genomic_DNA"/>
</dbReference>
<dbReference type="Proteomes" id="UP000249390">
    <property type="component" value="Unassembled WGS sequence"/>
</dbReference>
<comment type="caution">
    <text evidence="2">The sequence shown here is derived from an EMBL/GenBank/DDBJ whole genome shotgun (WGS) entry which is preliminary data.</text>
</comment>
<feature type="region of interest" description="Disordered" evidence="1">
    <location>
        <begin position="1"/>
        <end position="20"/>
    </location>
</feature>
<dbReference type="AlphaFoldDB" id="A0A328E880"/>
<gene>
    <name evidence="2" type="ORF">DM860_004568</name>
</gene>
<proteinExistence type="predicted"/>
<accession>A0A328E880</accession>
<reference evidence="2 3" key="1">
    <citation type="submission" date="2018-06" db="EMBL/GenBank/DDBJ databases">
        <title>The Genome of Cuscuta australis (Dodder) Provides Insight into the Evolution of Plant Parasitism.</title>
        <authorList>
            <person name="Liu H."/>
        </authorList>
    </citation>
    <scope>NUCLEOTIDE SEQUENCE [LARGE SCALE GENOMIC DNA]</scope>
    <source>
        <strain evidence="3">cv. Yunnan</strain>
        <tissue evidence="2">Vines</tissue>
    </source>
</reference>
<evidence type="ECO:0000313" key="3">
    <source>
        <dbReference type="Proteomes" id="UP000249390"/>
    </source>
</evidence>
<organism evidence="2 3">
    <name type="scientific">Cuscuta australis</name>
    <dbReference type="NCBI Taxonomy" id="267555"/>
    <lineage>
        <taxon>Eukaryota</taxon>
        <taxon>Viridiplantae</taxon>
        <taxon>Streptophyta</taxon>
        <taxon>Embryophyta</taxon>
        <taxon>Tracheophyta</taxon>
        <taxon>Spermatophyta</taxon>
        <taxon>Magnoliopsida</taxon>
        <taxon>eudicotyledons</taxon>
        <taxon>Gunneridae</taxon>
        <taxon>Pentapetalae</taxon>
        <taxon>asterids</taxon>
        <taxon>lamiids</taxon>
        <taxon>Solanales</taxon>
        <taxon>Convolvulaceae</taxon>
        <taxon>Cuscuteae</taxon>
        <taxon>Cuscuta</taxon>
        <taxon>Cuscuta subgen. Grammica</taxon>
        <taxon>Cuscuta sect. Cleistogrammica</taxon>
    </lineage>
</organism>
<feature type="region of interest" description="Disordered" evidence="1">
    <location>
        <begin position="38"/>
        <end position="97"/>
    </location>
</feature>
<name>A0A328E880_9ASTE</name>
<evidence type="ECO:0000256" key="1">
    <source>
        <dbReference type="SAM" id="MobiDB-lite"/>
    </source>
</evidence>